<sequence length="80" mass="8211">MTPDFLSFGLVNTRMKDELGGKSDLKLFGVVPGWGVPGQGGGSEIDPATPDRRLSLAAMVRKTAGLTADKDAVAAALVPA</sequence>
<dbReference type="EMBL" id="WIGO01000025">
    <property type="protein sequence ID" value="KAF6837462.1"/>
    <property type="molecule type" value="Genomic_DNA"/>
</dbReference>
<protein>
    <submittedName>
        <fullName evidence="1">Uncharacterized protein</fullName>
    </submittedName>
</protein>
<accession>A0A8H6KTP2</accession>
<comment type="caution">
    <text evidence="1">The sequence shown here is derived from an EMBL/GenBank/DDBJ whole genome shotgun (WGS) entry which is preliminary data.</text>
</comment>
<keyword evidence="2" id="KW-1185">Reference proteome</keyword>
<evidence type="ECO:0000313" key="1">
    <source>
        <dbReference type="EMBL" id="KAF6837462.1"/>
    </source>
</evidence>
<dbReference type="Proteomes" id="UP000654918">
    <property type="component" value="Unassembled WGS sequence"/>
</dbReference>
<name>A0A8H6KTP2_9PEZI</name>
<dbReference type="AlphaFoldDB" id="A0A8H6KTP2"/>
<proteinExistence type="predicted"/>
<gene>
    <name evidence="1" type="ORF">CPLU01_03086</name>
</gene>
<organism evidence="1 2">
    <name type="scientific">Colletotrichum plurivorum</name>
    <dbReference type="NCBI Taxonomy" id="2175906"/>
    <lineage>
        <taxon>Eukaryota</taxon>
        <taxon>Fungi</taxon>
        <taxon>Dikarya</taxon>
        <taxon>Ascomycota</taxon>
        <taxon>Pezizomycotina</taxon>
        <taxon>Sordariomycetes</taxon>
        <taxon>Hypocreomycetidae</taxon>
        <taxon>Glomerellales</taxon>
        <taxon>Glomerellaceae</taxon>
        <taxon>Colletotrichum</taxon>
        <taxon>Colletotrichum orchidearum species complex</taxon>
    </lineage>
</organism>
<reference evidence="1" key="1">
    <citation type="journal article" date="2020" name="Phytopathology">
        <title>Genome Sequence Resources of Colletotrichum truncatum, C. plurivorum, C. musicola, and C. sojae: Four Species Pathogenic to Soybean (Glycine max).</title>
        <authorList>
            <person name="Rogerio F."/>
            <person name="Boufleur T.R."/>
            <person name="Ciampi-Guillardi M."/>
            <person name="Sukno S.A."/>
            <person name="Thon M.R."/>
            <person name="Massola Junior N.S."/>
            <person name="Baroncelli R."/>
        </authorList>
    </citation>
    <scope>NUCLEOTIDE SEQUENCE</scope>
    <source>
        <strain evidence="1">LFN00145</strain>
    </source>
</reference>
<evidence type="ECO:0000313" key="2">
    <source>
        <dbReference type="Proteomes" id="UP000654918"/>
    </source>
</evidence>